<gene>
    <name evidence="1" type="ORF">O0V09_09860</name>
</gene>
<proteinExistence type="predicted"/>
<sequence length="61" mass="7317">MADILPFKKVPLKQKFKGHTLCRQGHHKWRIATERKFDVKQGKLVTEYRCERCHKIKIKAL</sequence>
<evidence type="ECO:0000313" key="1">
    <source>
        <dbReference type="EMBL" id="MCZ0865506.1"/>
    </source>
</evidence>
<dbReference type="AlphaFoldDB" id="A0A9J6RMA5"/>
<name>A0A9J6RMA5_9GAMM</name>
<dbReference type="Proteomes" id="UP001069090">
    <property type="component" value="Unassembled WGS sequence"/>
</dbReference>
<comment type="caution">
    <text evidence="1">The sequence shown here is derived from an EMBL/GenBank/DDBJ whole genome shotgun (WGS) entry which is preliminary data.</text>
</comment>
<protein>
    <submittedName>
        <fullName evidence="1">Uncharacterized protein</fullName>
    </submittedName>
</protein>
<dbReference type="RefSeq" id="WP_258331652.1">
    <property type="nucleotide sequence ID" value="NZ_JAPTGG010000007.1"/>
</dbReference>
<dbReference type="EMBL" id="JAPTGG010000007">
    <property type="protein sequence ID" value="MCZ0865506.1"/>
    <property type="molecule type" value="Genomic_DNA"/>
</dbReference>
<evidence type="ECO:0000313" key="2">
    <source>
        <dbReference type="Proteomes" id="UP001069090"/>
    </source>
</evidence>
<organism evidence="1 2">
    <name type="scientific">Dasania phycosphaerae</name>
    <dbReference type="NCBI Taxonomy" id="2950436"/>
    <lineage>
        <taxon>Bacteria</taxon>
        <taxon>Pseudomonadati</taxon>
        <taxon>Pseudomonadota</taxon>
        <taxon>Gammaproteobacteria</taxon>
        <taxon>Cellvibrionales</taxon>
        <taxon>Spongiibacteraceae</taxon>
        <taxon>Dasania</taxon>
    </lineage>
</organism>
<reference evidence="1 2" key="1">
    <citation type="submission" date="2022-12" db="EMBL/GenBank/DDBJ databases">
        <title>Dasania phycosphaerae sp. nov., isolated from particulate material of the south coast of Korea.</title>
        <authorList>
            <person name="Jiang Y."/>
        </authorList>
    </citation>
    <scope>NUCLEOTIDE SEQUENCE [LARGE SCALE GENOMIC DNA]</scope>
    <source>
        <strain evidence="1 2">GY-19</strain>
    </source>
</reference>
<keyword evidence="2" id="KW-1185">Reference proteome</keyword>
<accession>A0A9J6RMA5</accession>